<comment type="caution">
    <text evidence="2">The sequence shown here is derived from an EMBL/GenBank/DDBJ whole genome shotgun (WGS) entry which is preliminary data.</text>
</comment>
<protein>
    <submittedName>
        <fullName evidence="2">Uncharacterized protein</fullName>
    </submittedName>
</protein>
<keyword evidence="5" id="KW-1185">Reference proteome</keyword>
<reference evidence="2 5" key="1">
    <citation type="journal article" date="2019" name="Sci. Rep.">
        <title>Orb-weaving spider Araneus ventricosus genome elucidates the spidroin gene catalogue.</title>
        <authorList>
            <person name="Kono N."/>
            <person name="Nakamura H."/>
            <person name="Ohtoshi R."/>
            <person name="Moran D.A.P."/>
            <person name="Shinohara A."/>
            <person name="Yoshida Y."/>
            <person name="Fujiwara M."/>
            <person name="Mori M."/>
            <person name="Tomita M."/>
            <person name="Arakawa K."/>
        </authorList>
    </citation>
    <scope>NUCLEOTIDE SEQUENCE [LARGE SCALE GENOMIC DNA]</scope>
</reference>
<organism evidence="2 5">
    <name type="scientific">Araneus ventricosus</name>
    <name type="common">Orbweaver spider</name>
    <name type="synonym">Epeira ventricosa</name>
    <dbReference type="NCBI Taxonomy" id="182803"/>
    <lineage>
        <taxon>Eukaryota</taxon>
        <taxon>Metazoa</taxon>
        <taxon>Ecdysozoa</taxon>
        <taxon>Arthropoda</taxon>
        <taxon>Chelicerata</taxon>
        <taxon>Arachnida</taxon>
        <taxon>Araneae</taxon>
        <taxon>Araneomorphae</taxon>
        <taxon>Entelegynae</taxon>
        <taxon>Araneoidea</taxon>
        <taxon>Araneidae</taxon>
        <taxon>Araneus</taxon>
    </lineage>
</organism>
<evidence type="ECO:0000313" key="2">
    <source>
        <dbReference type="EMBL" id="GBM23793.1"/>
    </source>
</evidence>
<dbReference type="EMBL" id="BGPR01091552">
    <property type="protein sequence ID" value="GBM23793.1"/>
    <property type="molecule type" value="Genomic_DNA"/>
</dbReference>
<proteinExistence type="predicted"/>
<evidence type="ECO:0000313" key="5">
    <source>
        <dbReference type="Proteomes" id="UP000499080"/>
    </source>
</evidence>
<sequence>MVFPWTTMSPRRNCGMGMTNDQTQYECFCFSIECSNSWKSTSFILMSRCTSCEKWVAQAGGGHYVSDGYGRSVYPGYLEGQM</sequence>
<evidence type="ECO:0000313" key="4">
    <source>
        <dbReference type="EMBL" id="GBM23829.1"/>
    </source>
</evidence>
<evidence type="ECO:0000313" key="1">
    <source>
        <dbReference type="EMBL" id="GBM23769.1"/>
    </source>
</evidence>
<dbReference type="Proteomes" id="UP000499080">
    <property type="component" value="Unassembled WGS sequence"/>
</dbReference>
<name>A0A4Y2E3N9_ARAVE</name>
<accession>A0A4Y2E3N9</accession>
<dbReference type="EMBL" id="BGPR01091549">
    <property type="protein sequence ID" value="GBM23769.1"/>
    <property type="molecule type" value="Genomic_DNA"/>
</dbReference>
<dbReference type="AlphaFoldDB" id="A0A4Y2E3N9"/>
<evidence type="ECO:0000313" key="3">
    <source>
        <dbReference type="EMBL" id="GBM23811.1"/>
    </source>
</evidence>
<dbReference type="EMBL" id="BGPR01091561">
    <property type="protein sequence ID" value="GBM23829.1"/>
    <property type="molecule type" value="Genomic_DNA"/>
</dbReference>
<dbReference type="EMBL" id="BGPR01091557">
    <property type="protein sequence ID" value="GBM23811.1"/>
    <property type="molecule type" value="Genomic_DNA"/>
</dbReference>
<gene>
    <name evidence="2" type="ORF">AVEN_121766_1</name>
    <name evidence="3" type="ORF">AVEN_176197_1</name>
    <name evidence="4" type="ORF">AVEN_212174_1</name>
    <name evidence="1" type="ORF">AVEN_70326_1</name>
</gene>